<dbReference type="AlphaFoldDB" id="A0AAQ3QWQ8"/>
<evidence type="ECO:0000313" key="4">
    <source>
        <dbReference type="EMBL" id="WOO42152.1"/>
    </source>
</evidence>
<accession>A0AAQ3QWQ8</accession>
<gene>
    <name evidence="4" type="ORF">RZN69_03560</name>
</gene>
<keyword evidence="5" id="KW-1185">Reference proteome</keyword>
<dbReference type="RefSeq" id="WP_317834636.1">
    <property type="nucleotide sequence ID" value="NZ_CP136920.1"/>
</dbReference>
<dbReference type="GO" id="GO:0008483">
    <property type="term" value="F:transaminase activity"/>
    <property type="evidence" value="ECO:0007669"/>
    <property type="project" value="UniProtKB-KW"/>
</dbReference>
<dbReference type="KEGG" id="puo:RZN69_03560"/>
<evidence type="ECO:0000259" key="3">
    <source>
        <dbReference type="Pfam" id="PF00155"/>
    </source>
</evidence>
<keyword evidence="4" id="KW-0032">Aminotransferase</keyword>
<dbReference type="Pfam" id="PF00155">
    <property type="entry name" value="Aminotran_1_2"/>
    <property type="match status" value="1"/>
</dbReference>
<dbReference type="InterPro" id="IPR015424">
    <property type="entry name" value="PyrdxlP-dep_Trfase"/>
</dbReference>
<organism evidence="4 5">
    <name type="scientific">Rubellicoccus peritrichatus</name>
    <dbReference type="NCBI Taxonomy" id="3080537"/>
    <lineage>
        <taxon>Bacteria</taxon>
        <taxon>Pseudomonadati</taxon>
        <taxon>Verrucomicrobiota</taxon>
        <taxon>Opitutia</taxon>
        <taxon>Puniceicoccales</taxon>
        <taxon>Cerasicoccaceae</taxon>
        <taxon>Rubellicoccus</taxon>
    </lineage>
</organism>
<evidence type="ECO:0000256" key="1">
    <source>
        <dbReference type="ARBA" id="ARBA00001933"/>
    </source>
</evidence>
<dbReference type="InterPro" id="IPR050087">
    <property type="entry name" value="AON_synthase_class-II"/>
</dbReference>
<name>A0AAQ3QWQ8_9BACT</name>
<dbReference type="Proteomes" id="UP001304300">
    <property type="component" value="Chromosome"/>
</dbReference>
<sequence>MFSVFSKTTNAVTRRCQDDEMTKLRKKYDVYYHTFERQVGSRVWEDGKEMVMLSSNDYLGLSTHPKVIEAGKRALDEWGSSTTGARLANGSRGYHIELEEKLAEFLGKEACHVSVAGYISCMSSIQAFAQKGDLILVDRNVHSSLWSGIGLTQGKVERFAHNNPSDLAEVLSYEKPETPKFVVFEGVYSMEGHISPIQEIVEVCRDQNCFFVLDDAHGFGVLGSSGRGSADHCGATDDIDILTGSFSKALSSTGGFVAGSKDVIEYLRTHSKQTIFSASLSPVQAYCASASLDILQNEPEHLERLWANTRRYKAILESLGLDTWGSETPAIPIVLGSKERVYRFWQHLRERGLFTVMSIAPAVPPGKDLIRTSISARHTDEDFEKIEEAMAYAARRI</sequence>
<keyword evidence="2" id="KW-0808">Transferase</keyword>
<dbReference type="EMBL" id="CP136920">
    <property type="protein sequence ID" value="WOO42152.1"/>
    <property type="molecule type" value="Genomic_DNA"/>
</dbReference>
<dbReference type="Gene3D" id="3.90.1150.10">
    <property type="entry name" value="Aspartate Aminotransferase, domain 1"/>
    <property type="match status" value="1"/>
</dbReference>
<dbReference type="GO" id="GO:0030170">
    <property type="term" value="F:pyridoxal phosphate binding"/>
    <property type="evidence" value="ECO:0007669"/>
    <property type="project" value="InterPro"/>
</dbReference>
<dbReference type="Gene3D" id="3.40.640.10">
    <property type="entry name" value="Type I PLP-dependent aspartate aminotransferase-like (Major domain)"/>
    <property type="match status" value="1"/>
</dbReference>
<dbReference type="InterPro" id="IPR015422">
    <property type="entry name" value="PyrdxlP-dep_Trfase_small"/>
</dbReference>
<feature type="domain" description="Aminotransferase class I/classII large" evidence="3">
    <location>
        <begin position="49"/>
        <end position="386"/>
    </location>
</feature>
<dbReference type="InterPro" id="IPR004839">
    <property type="entry name" value="Aminotransferase_I/II_large"/>
</dbReference>
<comment type="cofactor">
    <cofactor evidence="1">
        <name>pyridoxal 5'-phosphate</name>
        <dbReference type="ChEBI" id="CHEBI:597326"/>
    </cofactor>
</comment>
<dbReference type="SUPFAM" id="SSF53383">
    <property type="entry name" value="PLP-dependent transferases"/>
    <property type="match status" value="1"/>
</dbReference>
<evidence type="ECO:0000313" key="5">
    <source>
        <dbReference type="Proteomes" id="UP001304300"/>
    </source>
</evidence>
<dbReference type="PANTHER" id="PTHR13693">
    <property type="entry name" value="CLASS II AMINOTRANSFERASE/8-AMINO-7-OXONONANOATE SYNTHASE"/>
    <property type="match status" value="1"/>
</dbReference>
<reference evidence="4 5" key="1">
    <citation type="submission" date="2023-10" db="EMBL/GenBank/DDBJ databases">
        <title>Rubellicoccus peritrichatus gen. nov., sp. nov., isolated from an algae of coral reef tank.</title>
        <authorList>
            <person name="Luo J."/>
        </authorList>
    </citation>
    <scope>NUCLEOTIDE SEQUENCE [LARGE SCALE GENOMIC DNA]</scope>
    <source>
        <strain evidence="4 5">CR14</strain>
    </source>
</reference>
<evidence type="ECO:0000256" key="2">
    <source>
        <dbReference type="ARBA" id="ARBA00022679"/>
    </source>
</evidence>
<proteinExistence type="predicted"/>
<protein>
    <submittedName>
        <fullName evidence="4">Aminotransferase class I/II-fold pyridoxal phosphate-dependent enzyme</fullName>
    </submittedName>
</protein>
<dbReference type="InterPro" id="IPR015421">
    <property type="entry name" value="PyrdxlP-dep_Trfase_major"/>
</dbReference>
<dbReference type="PANTHER" id="PTHR13693:SF3">
    <property type="entry name" value="LD36009P"/>
    <property type="match status" value="1"/>
</dbReference>